<dbReference type="Proteomes" id="UP000441925">
    <property type="component" value="Unassembled WGS sequence"/>
</dbReference>
<evidence type="ECO:0000313" key="6">
    <source>
        <dbReference type="Proteomes" id="UP000441925"/>
    </source>
</evidence>
<name>A0A6N7VCL9_9FIRM</name>
<dbReference type="PANTHER" id="PTHR10695:SF46">
    <property type="entry name" value="BIFUNCTIONAL COENZYME A SYNTHASE-RELATED"/>
    <property type="match status" value="1"/>
</dbReference>
<evidence type="ECO:0000256" key="4">
    <source>
        <dbReference type="NCBIfam" id="TIGR00152"/>
    </source>
</evidence>
<keyword evidence="6" id="KW-1185">Reference proteome</keyword>
<proteinExistence type="inferred from homology"/>
<dbReference type="EMBL" id="VULQ01000002">
    <property type="protein sequence ID" value="MSS77198.1"/>
    <property type="molecule type" value="Genomic_DNA"/>
</dbReference>
<keyword evidence="3 5" id="KW-0418">Kinase</keyword>
<dbReference type="Gene3D" id="3.40.50.300">
    <property type="entry name" value="P-loop containing nucleotide triphosphate hydrolases"/>
    <property type="match status" value="1"/>
</dbReference>
<dbReference type="InterPro" id="IPR027417">
    <property type="entry name" value="P-loop_NTPase"/>
</dbReference>
<dbReference type="SUPFAM" id="SSF52540">
    <property type="entry name" value="P-loop containing nucleoside triphosphate hydrolases"/>
    <property type="match status" value="1"/>
</dbReference>
<dbReference type="InterPro" id="IPR001977">
    <property type="entry name" value="Depp_CoAkinase"/>
</dbReference>
<gene>
    <name evidence="3" type="primary">coaE</name>
    <name evidence="5" type="ORF">FYJ26_01980</name>
</gene>
<evidence type="ECO:0000256" key="3">
    <source>
        <dbReference type="HAMAP-Rule" id="MF_00376"/>
    </source>
</evidence>
<dbReference type="UniPathway" id="UPA00241">
    <property type="reaction ID" value="UER00356"/>
</dbReference>
<evidence type="ECO:0000256" key="1">
    <source>
        <dbReference type="ARBA" id="ARBA00022741"/>
    </source>
</evidence>
<keyword evidence="2 3" id="KW-0067">ATP-binding</keyword>
<dbReference type="CDD" id="cd02022">
    <property type="entry name" value="DPCK"/>
    <property type="match status" value="1"/>
</dbReference>
<dbReference type="GO" id="GO:0005524">
    <property type="term" value="F:ATP binding"/>
    <property type="evidence" value="ECO:0007669"/>
    <property type="project" value="UniProtKB-UniRule"/>
</dbReference>
<sequence length="196" mass="22670">MNPSRIVITGTIASGKSSLSQILRDMGYEVIDADLVNRELLKEGGKNYIAIKKIDAFKGAFLDGKLDKKVLASIIFDDPQKREILNKISHKNIINHINHMIENYKGNLIFVEIPLFFQMKEKFSCDYIWLVKANRNIQIKRLIKRDKIRKDYAIKKIESQNQSLMEEKSDIVFDNSSDLSNLKEQVNRALKDLEKV</sequence>
<dbReference type="RefSeq" id="WP_154539103.1">
    <property type="nucleotide sequence ID" value="NZ_VULQ01000002.1"/>
</dbReference>
<organism evidence="5 6">
    <name type="scientific">Anaerococcus porci</name>
    <dbReference type="NCBI Taxonomy" id="2652269"/>
    <lineage>
        <taxon>Bacteria</taxon>
        <taxon>Bacillati</taxon>
        <taxon>Bacillota</taxon>
        <taxon>Tissierellia</taxon>
        <taxon>Tissierellales</taxon>
        <taxon>Peptoniphilaceae</taxon>
        <taxon>Anaerococcus</taxon>
    </lineage>
</organism>
<dbReference type="Pfam" id="PF01121">
    <property type="entry name" value="CoaE"/>
    <property type="match status" value="1"/>
</dbReference>
<evidence type="ECO:0000313" key="5">
    <source>
        <dbReference type="EMBL" id="MSS77198.1"/>
    </source>
</evidence>
<comment type="subcellular location">
    <subcellularLocation>
        <location evidence="3">Cytoplasm</location>
    </subcellularLocation>
</comment>
<comment type="caution">
    <text evidence="5">The sequence shown here is derived from an EMBL/GenBank/DDBJ whole genome shotgun (WGS) entry which is preliminary data.</text>
</comment>
<dbReference type="AlphaFoldDB" id="A0A6N7VCL9"/>
<comment type="similarity">
    <text evidence="3">Belongs to the CoaE family.</text>
</comment>
<dbReference type="GO" id="GO:0005737">
    <property type="term" value="C:cytoplasm"/>
    <property type="evidence" value="ECO:0007669"/>
    <property type="project" value="UniProtKB-SubCell"/>
</dbReference>
<dbReference type="GO" id="GO:0015937">
    <property type="term" value="P:coenzyme A biosynthetic process"/>
    <property type="evidence" value="ECO:0007669"/>
    <property type="project" value="UniProtKB-UniRule"/>
</dbReference>
<comment type="pathway">
    <text evidence="3">Cofactor biosynthesis; coenzyme A biosynthesis; CoA from (R)-pantothenate: step 5/5.</text>
</comment>
<reference evidence="5 6" key="1">
    <citation type="submission" date="2019-08" db="EMBL/GenBank/DDBJ databases">
        <title>In-depth cultivation of the pig gut microbiome towards novel bacterial diversity and tailored functional studies.</title>
        <authorList>
            <person name="Wylensek D."/>
            <person name="Hitch T.C.A."/>
            <person name="Clavel T."/>
        </authorList>
    </citation>
    <scope>NUCLEOTIDE SEQUENCE [LARGE SCALE GENOMIC DNA]</scope>
    <source>
        <strain evidence="5 6">WCA-380-WT-2B</strain>
    </source>
</reference>
<keyword evidence="3 5" id="KW-0808">Transferase</keyword>
<dbReference type="HAMAP" id="MF_00376">
    <property type="entry name" value="Dephospho_CoA_kinase"/>
    <property type="match status" value="1"/>
</dbReference>
<comment type="function">
    <text evidence="3">Catalyzes the phosphorylation of the 3'-hydroxyl group of dephosphocoenzyme A to form coenzyme A.</text>
</comment>
<dbReference type="PROSITE" id="PS51219">
    <property type="entry name" value="DPCK"/>
    <property type="match status" value="1"/>
</dbReference>
<evidence type="ECO:0000256" key="2">
    <source>
        <dbReference type="ARBA" id="ARBA00022840"/>
    </source>
</evidence>
<protein>
    <recommendedName>
        <fullName evidence="3 4">Dephospho-CoA kinase</fullName>
        <ecNumber evidence="3 4">2.7.1.24</ecNumber>
    </recommendedName>
    <alternativeName>
        <fullName evidence="3">Dephosphocoenzyme A kinase</fullName>
    </alternativeName>
</protein>
<dbReference type="PANTHER" id="PTHR10695">
    <property type="entry name" value="DEPHOSPHO-COA KINASE-RELATED"/>
    <property type="match status" value="1"/>
</dbReference>
<keyword evidence="3" id="KW-0963">Cytoplasm</keyword>
<comment type="catalytic activity">
    <reaction evidence="3">
        <text>3'-dephospho-CoA + ATP = ADP + CoA + H(+)</text>
        <dbReference type="Rhea" id="RHEA:18245"/>
        <dbReference type="ChEBI" id="CHEBI:15378"/>
        <dbReference type="ChEBI" id="CHEBI:30616"/>
        <dbReference type="ChEBI" id="CHEBI:57287"/>
        <dbReference type="ChEBI" id="CHEBI:57328"/>
        <dbReference type="ChEBI" id="CHEBI:456216"/>
        <dbReference type="EC" id="2.7.1.24"/>
    </reaction>
</comment>
<feature type="binding site" evidence="3">
    <location>
        <begin position="13"/>
        <end position="18"/>
    </location>
    <ligand>
        <name>ATP</name>
        <dbReference type="ChEBI" id="CHEBI:30616"/>
    </ligand>
</feature>
<keyword evidence="3" id="KW-0173">Coenzyme A biosynthesis</keyword>
<dbReference type="EC" id="2.7.1.24" evidence="3 4"/>
<dbReference type="GO" id="GO:0004140">
    <property type="term" value="F:dephospho-CoA kinase activity"/>
    <property type="evidence" value="ECO:0007669"/>
    <property type="project" value="UniProtKB-UniRule"/>
</dbReference>
<keyword evidence="1 3" id="KW-0547">Nucleotide-binding</keyword>
<accession>A0A6N7VCL9</accession>
<dbReference type="NCBIfam" id="TIGR00152">
    <property type="entry name" value="dephospho-CoA kinase"/>
    <property type="match status" value="1"/>
</dbReference>